<reference evidence="4" key="1">
    <citation type="submission" date="2017-04" db="EMBL/GenBank/DDBJ databases">
        <title>Function of individual gut microbiota members based on whole genome sequencing of pure cultures obtained from chicken caecum.</title>
        <authorList>
            <person name="Medvecky M."/>
            <person name="Cejkova D."/>
            <person name="Polansky O."/>
            <person name="Karasova D."/>
            <person name="Kubasova T."/>
            <person name="Cizek A."/>
            <person name="Rychlik I."/>
        </authorList>
    </citation>
    <scope>NUCLEOTIDE SEQUENCE [LARGE SCALE GENOMIC DNA]</scope>
    <source>
        <strain evidence="4">An149</strain>
    </source>
</reference>
<evidence type="ECO:0000256" key="1">
    <source>
        <dbReference type="SAM" id="Phobius"/>
    </source>
</evidence>
<dbReference type="Proteomes" id="UP000196258">
    <property type="component" value="Unassembled WGS sequence"/>
</dbReference>
<feature type="transmembrane region" description="Helical" evidence="1">
    <location>
        <begin position="48"/>
        <end position="66"/>
    </location>
</feature>
<name>A0A1Y4Q918_9FIRM</name>
<organism evidence="3 4">
    <name type="scientific">Thomasclavelia spiroformis</name>
    <dbReference type="NCBI Taxonomy" id="29348"/>
    <lineage>
        <taxon>Bacteria</taxon>
        <taxon>Bacillati</taxon>
        <taxon>Bacillota</taxon>
        <taxon>Erysipelotrichia</taxon>
        <taxon>Erysipelotrichales</taxon>
        <taxon>Coprobacillaceae</taxon>
        <taxon>Thomasclavelia</taxon>
    </lineage>
</organism>
<keyword evidence="1" id="KW-0812">Transmembrane</keyword>
<dbReference type="RefSeq" id="WP_087256863.1">
    <property type="nucleotide sequence ID" value="NZ_CAJFOD010000061.1"/>
</dbReference>
<gene>
    <name evidence="3" type="ORF">B5E91_08615</name>
    <name evidence="2" type="ORF">K8V91_00910</name>
</gene>
<protein>
    <submittedName>
        <fullName evidence="3">Uncharacterized protein</fullName>
    </submittedName>
</protein>
<evidence type="ECO:0000313" key="4">
    <source>
        <dbReference type="Proteomes" id="UP000196258"/>
    </source>
</evidence>
<dbReference type="Proteomes" id="UP000749320">
    <property type="component" value="Unassembled WGS sequence"/>
</dbReference>
<proteinExistence type="predicted"/>
<sequence length="126" mass="14779">MSRFERKVERQKKEFEFTKKVEPQKTKLQLFKENFGFRWMKINIKSTIVLMLDFILVSIIFIPLLMNVVGARMAFVLGHGLITSFLVVITFKLINKEKTVFWQLLGRYCFLVILLSITSFIAGLLV</sequence>
<reference evidence="3" key="2">
    <citation type="journal article" date="2018" name="BMC Genomics">
        <title>Whole genome sequencing and function prediction of 133 gut anaerobes isolated from chicken caecum in pure cultures.</title>
        <authorList>
            <person name="Medvecky M."/>
            <person name="Cejkova D."/>
            <person name="Polansky O."/>
            <person name="Karasova D."/>
            <person name="Kubasova T."/>
            <person name="Cizek A."/>
            <person name="Rychlik I."/>
        </authorList>
    </citation>
    <scope>NUCLEOTIDE SEQUENCE</scope>
    <source>
        <strain evidence="3">An149</strain>
    </source>
</reference>
<accession>A0A1Y4Q918</accession>
<dbReference type="EMBL" id="DYWV01000031">
    <property type="protein sequence ID" value="HJF39457.1"/>
    <property type="molecule type" value="Genomic_DNA"/>
</dbReference>
<reference evidence="2" key="4">
    <citation type="submission" date="2021-09" db="EMBL/GenBank/DDBJ databases">
        <authorList>
            <person name="Gilroy R."/>
        </authorList>
    </citation>
    <scope>NUCLEOTIDE SEQUENCE</scope>
    <source>
        <strain evidence="2">CHK193-16274</strain>
    </source>
</reference>
<evidence type="ECO:0000313" key="2">
    <source>
        <dbReference type="EMBL" id="HJF39457.1"/>
    </source>
</evidence>
<evidence type="ECO:0000313" key="3">
    <source>
        <dbReference type="EMBL" id="OUQ04759.1"/>
    </source>
</evidence>
<feature type="transmembrane region" description="Helical" evidence="1">
    <location>
        <begin position="72"/>
        <end position="93"/>
    </location>
</feature>
<dbReference type="EMBL" id="NFLB01000009">
    <property type="protein sequence ID" value="OUQ04759.1"/>
    <property type="molecule type" value="Genomic_DNA"/>
</dbReference>
<dbReference type="AlphaFoldDB" id="A0A1Y4Q918"/>
<comment type="caution">
    <text evidence="3">The sequence shown here is derived from an EMBL/GenBank/DDBJ whole genome shotgun (WGS) entry which is preliminary data.</text>
</comment>
<reference evidence="2" key="3">
    <citation type="journal article" date="2021" name="PeerJ">
        <title>Extensive microbial diversity within the chicken gut microbiome revealed by metagenomics and culture.</title>
        <authorList>
            <person name="Gilroy R."/>
            <person name="Ravi A."/>
            <person name="Getino M."/>
            <person name="Pursley I."/>
            <person name="Horton D.L."/>
            <person name="Alikhan N.F."/>
            <person name="Baker D."/>
            <person name="Gharbi K."/>
            <person name="Hall N."/>
            <person name="Watson M."/>
            <person name="Adriaenssens E.M."/>
            <person name="Foster-Nyarko E."/>
            <person name="Jarju S."/>
            <person name="Secka A."/>
            <person name="Antonio M."/>
            <person name="Oren A."/>
            <person name="Chaudhuri R.R."/>
            <person name="La Ragione R."/>
            <person name="Hildebrand F."/>
            <person name="Pallen M.J."/>
        </authorList>
    </citation>
    <scope>NUCLEOTIDE SEQUENCE</scope>
    <source>
        <strain evidence="2">CHK193-16274</strain>
    </source>
</reference>
<keyword evidence="1" id="KW-0472">Membrane</keyword>
<keyword evidence="1" id="KW-1133">Transmembrane helix</keyword>
<feature type="transmembrane region" description="Helical" evidence="1">
    <location>
        <begin position="105"/>
        <end position="125"/>
    </location>
</feature>